<accession>A0A0B0MSY2</accession>
<keyword evidence="2" id="KW-1185">Reference proteome</keyword>
<organism evidence="1 2">
    <name type="scientific">Gossypium arboreum</name>
    <name type="common">Tree cotton</name>
    <name type="synonym">Gossypium nanking</name>
    <dbReference type="NCBI Taxonomy" id="29729"/>
    <lineage>
        <taxon>Eukaryota</taxon>
        <taxon>Viridiplantae</taxon>
        <taxon>Streptophyta</taxon>
        <taxon>Embryophyta</taxon>
        <taxon>Tracheophyta</taxon>
        <taxon>Spermatophyta</taxon>
        <taxon>Magnoliopsida</taxon>
        <taxon>eudicotyledons</taxon>
        <taxon>Gunneridae</taxon>
        <taxon>Pentapetalae</taxon>
        <taxon>rosids</taxon>
        <taxon>malvids</taxon>
        <taxon>Malvales</taxon>
        <taxon>Malvaceae</taxon>
        <taxon>Malvoideae</taxon>
        <taxon>Gossypium</taxon>
    </lineage>
</organism>
<proteinExistence type="predicted"/>
<protein>
    <submittedName>
        <fullName evidence="1">Uncharacterized protein</fullName>
    </submittedName>
</protein>
<name>A0A0B0MSY2_GOSAR</name>
<dbReference type="Proteomes" id="UP000032142">
    <property type="component" value="Unassembled WGS sequence"/>
</dbReference>
<comment type="caution">
    <text evidence="1">The sequence shown here is derived from an EMBL/GenBank/DDBJ whole genome shotgun (WGS) entry which is preliminary data.</text>
</comment>
<evidence type="ECO:0000313" key="1">
    <source>
        <dbReference type="EMBL" id="KHG05213.1"/>
    </source>
</evidence>
<dbReference type="EMBL" id="JRRC01425736">
    <property type="protein sequence ID" value="KHG05213.1"/>
    <property type="molecule type" value="Genomic_DNA"/>
</dbReference>
<sequence length="15" mass="1628">MTSLTDSTSDRTQGK</sequence>
<gene>
    <name evidence="1" type="ORF">F383_30592</name>
</gene>
<evidence type="ECO:0000313" key="2">
    <source>
        <dbReference type="Proteomes" id="UP000032142"/>
    </source>
</evidence>
<reference evidence="2" key="1">
    <citation type="submission" date="2014-09" db="EMBL/GenBank/DDBJ databases">
        <authorList>
            <person name="Mudge J."/>
            <person name="Ramaraj T."/>
            <person name="Lindquist I.E."/>
            <person name="Bharti A.K."/>
            <person name="Sundararajan A."/>
            <person name="Cameron C.T."/>
            <person name="Woodward J.E."/>
            <person name="May G.D."/>
            <person name="Brubaker C."/>
            <person name="Broadhvest J."/>
            <person name="Wilkins T.A."/>
        </authorList>
    </citation>
    <scope>NUCLEOTIDE SEQUENCE</scope>
    <source>
        <strain evidence="2">cv. AKA8401</strain>
    </source>
</reference>